<feature type="compositionally biased region" description="Basic residues" evidence="1">
    <location>
        <begin position="18"/>
        <end position="27"/>
    </location>
</feature>
<dbReference type="EMBL" id="MFNF01000050">
    <property type="protein sequence ID" value="OGH00102.1"/>
    <property type="molecule type" value="Genomic_DNA"/>
</dbReference>
<keyword evidence="2" id="KW-1133">Transmembrane helix</keyword>
<feature type="transmembrane region" description="Helical" evidence="2">
    <location>
        <begin position="81"/>
        <end position="98"/>
    </location>
</feature>
<protein>
    <recommendedName>
        <fullName evidence="5">SPOR domain-containing protein</fullName>
    </recommendedName>
</protein>
<sequence>MFPYRWPSQKLEPQTRRTGTKKSKPKNKSLQSQEPKGFHLLQFSFRAGIGSENLRQKAAMPEKRIRKKSDSLPQKSKKKGCFFWVFLGLLVGGGLVYSQGDRIVSLLPLEYQTQVGGWLAQVSDFFGESEPVVEEAPPVEVEVPKLPAKPKTKTAEEVKAQPGEQLHYVRVGGCMVEECKNQLTKEMELLKLPVLVKKYRQKTTYFELISKDLFKHSRAENKLVEIDRHAPQAPPATLRKEMGLWRVTLGEFPDRRQAVLTKSYLAQLYPDVDLNLLLAPRVRSFDLEYVYVGPFSSKFNAISVAELIRDKRFVQETFVTPNP</sequence>
<evidence type="ECO:0000256" key="2">
    <source>
        <dbReference type="SAM" id="Phobius"/>
    </source>
</evidence>
<evidence type="ECO:0000256" key="1">
    <source>
        <dbReference type="SAM" id="MobiDB-lite"/>
    </source>
</evidence>
<accession>A0A1F6GPT6</accession>
<feature type="region of interest" description="Disordered" evidence="1">
    <location>
        <begin position="1"/>
        <end position="37"/>
    </location>
</feature>
<dbReference type="Proteomes" id="UP000177583">
    <property type="component" value="Unassembled WGS sequence"/>
</dbReference>
<comment type="caution">
    <text evidence="3">The sequence shown here is derived from an EMBL/GenBank/DDBJ whole genome shotgun (WGS) entry which is preliminary data.</text>
</comment>
<proteinExistence type="predicted"/>
<evidence type="ECO:0008006" key="5">
    <source>
        <dbReference type="Google" id="ProtNLM"/>
    </source>
</evidence>
<organism evidence="3 4">
    <name type="scientific">Candidatus Lambdaproteobacteria bacterium RIFOXYD2_FULL_56_26</name>
    <dbReference type="NCBI Taxonomy" id="1817773"/>
    <lineage>
        <taxon>Bacteria</taxon>
        <taxon>Pseudomonadati</taxon>
        <taxon>Pseudomonadota</taxon>
        <taxon>Candidatus Lambdaproteobacteria</taxon>
    </lineage>
</organism>
<feature type="region of interest" description="Disordered" evidence="1">
    <location>
        <begin position="55"/>
        <end position="74"/>
    </location>
</feature>
<keyword evidence="2" id="KW-0812">Transmembrane</keyword>
<evidence type="ECO:0000313" key="4">
    <source>
        <dbReference type="Proteomes" id="UP000177583"/>
    </source>
</evidence>
<gene>
    <name evidence="3" type="ORF">A2557_04450</name>
</gene>
<dbReference type="AlphaFoldDB" id="A0A1F6GPT6"/>
<evidence type="ECO:0000313" key="3">
    <source>
        <dbReference type="EMBL" id="OGH00102.1"/>
    </source>
</evidence>
<name>A0A1F6GPT6_9PROT</name>
<keyword evidence="2" id="KW-0472">Membrane</keyword>
<reference evidence="3 4" key="1">
    <citation type="journal article" date="2016" name="Nat. Commun.">
        <title>Thousands of microbial genomes shed light on interconnected biogeochemical processes in an aquifer system.</title>
        <authorList>
            <person name="Anantharaman K."/>
            <person name="Brown C.T."/>
            <person name="Hug L.A."/>
            <person name="Sharon I."/>
            <person name="Castelle C.J."/>
            <person name="Probst A.J."/>
            <person name="Thomas B.C."/>
            <person name="Singh A."/>
            <person name="Wilkins M.J."/>
            <person name="Karaoz U."/>
            <person name="Brodie E.L."/>
            <person name="Williams K.H."/>
            <person name="Hubbard S.S."/>
            <person name="Banfield J.F."/>
        </authorList>
    </citation>
    <scope>NUCLEOTIDE SEQUENCE [LARGE SCALE GENOMIC DNA]</scope>
</reference>